<reference evidence="4 5" key="1">
    <citation type="submission" date="2019-02" db="EMBL/GenBank/DDBJ databases">
        <title>Genome sequences of Aliivibrio finisterrensis strains from farmed Atlantic salmon.</title>
        <authorList>
            <person name="Bowman J.P."/>
        </authorList>
    </citation>
    <scope>NUCLEOTIDE SEQUENCE [LARGE SCALE GENOMIC DNA]</scope>
    <source>
        <strain evidence="3 5">A21</strain>
        <strain evidence="2 4">A46</strain>
    </source>
</reference>
<feature type="transmembrane region" description="Helical" evidence="1">
    <location>
        <begin position="163"/>
        <end position="183"/>
    </location>
</feature>
<evidence type="ECO:0000313" key="3">
    <source>
        <dbReference type="EMBL" id="RYU62738.1"/>
    </source>
</evidence>
<dbReference type="EMBL" id="SEZN01000030">
    <property type="protein sequence ID" value="RYU62738.1"/>
    <property type="molecule type" value="Genomic_DNA"/>
</dbReference>
<keyword evidence="1" id="KW-1133">Transmembrane helix</keyword>
<feature type="transmembrane region" description="Helical" evidence="1">
    <location>
        <begin position="132"/>
        <end position="151"/>
    </location>
</feature>
<accession>A0A4Q5KNV0</accession>
<keyword evidence="1" id="KW-0472">Membrane</keyword>
<sequence length="352" mass="39994">MEHNSNSIWYKLGLFFCWILNISPVLHISRDEEFDSISQLTDLRISILSLPWADKHLYFISRTKEKGFEIFSVLKISNLQSPRSRKELQECKSKFSELTDDASGIKSQLRIDFLKHKSMDCQNSINTLNNKVNSYIAIALVYAGLCTFLFKSLLKLPVSTISLVLWGVFSLSVIFLINVLVLLRRYLQVKGAEKSMFSSFKEFPDWKTLAEGIYIDWLTSQEEQIAAATLVKNIEKYFIRSVALSSVLLIAATLQPHSWFLTKPLDRNGSDTKFVLVDHEGNFSSQELLNLSKSLSPNDKVTFIYSSSNNLGKATTAFTIKALELVGKNSTIELDDTLFNTKLLIASMEEQQ</sequence>
<dbReference type="RefSeq" id="WP_130049296.1">
    <property type="nucleotide sequence ID" value="NZ_SEZK01000051.1"/>
</dbReference>
<dbReference type="AlphaFoldDB" id="A0A4Q5KNV0"/>
<protein>
    <submittedName>
        <fullName evidence="2">Uncharacterized protein</fullName>
    </submittedName>
</protein>
<dbReference type="Proteomes" id="UP000294166">
    <property type="component" value="Unassembled WGS sequence"/>
</dbReference>
<name>A0A4Q5KNV0_9GAMM</name>
<evidence type="ECO:0000313" key="5">
    <source>
        <dbReference type="Proteomes" id="UP000294166"/>
    </source>
</evidence>
<proteinExistence type="predicted"/>
<keyword evidence="5" id="KW-1185">Reference proteome</keyword>
<organism evidence="2 4">
    <name type="scientific">Aliivibrio finisterrensis</name>
    <dbReference type="NCBI Taxonomy" id="511998"/>
    <lineage>
        <taxon>Bacteria</taxon>
        <taxon>Pseudomonadati</taxon>
        <taxon>Pseudomonadota</taxon>
        <taxon>Gammaproteobacteria</taxon>
        <taxon>Vibrionales</taxon>
        <taxon>Vibrionaceae</taxon>
        <taxon>Aliivibrio</taxon>
    </lineage>
</organism>
<evidence type="ECO:0000313" key="2">
    <source>
        <dbReference type="EMBL" id="RYU48214.1"/>
    </source>
</evidence>
<dbReference type="EMBL" id="SEZK01000051">
    <property type="protein sequence ID" value="RYU48214.1"/>
    <property type="molecule type" value="Genomic_DNA"/>
</dbReference>
<gene>
    <name evidence="3" type="ORF">ERW53_15130</name>
    <name evidence="2" type="ORF">ERW57_17790</name>
</gene>
<comment type="caution">
    <text evidence="2">The sequence shown here is derived from an EMBL/GenBank/DDBJ whole genome shotgun (WGS) entry which is preliminary data.</text>
</comment>
<dbReference type="Proteomes" id="UP000294063">
    <property type="component" value="Unassembled WGS sequence"/>
</dbReference>
<evidence type="ECO:0000313" key="4">
    <source>
        <dbReference type="Proteomes" id="UP000294063"/>
    </source>
</evidence>
<keyword evidence="1" id="KW-0812">Transmembrane</keyword>
<evidence type="ECO:0000256" key="1">
    <source>
        <dbReference type="SAM" id="Phobius"/>
    </source>
</evidence>